<dbReference type="Gene3D" id="1.20.120.520">
    <property type="entry name" value="nmb1532 protein domain like"/>
    <property type="match status" value="1"/>
</dbReference>
<name>A0A841RFP0_9SPIO</name>
<dbReference type="PANTHER" id="PTHR39966:SF3">
    <property type="entry name" value="DUF438 DOMAIN-CONTAINING PROTEIN"/>
    <property type="match status" value="1"/>
</dbReference>
<accession>A0A841RFP0</accession>
<dbReference type="Proteomes" id="UP000587760">
    <property type="component" value="Unassembled WGS sequence"/>
</dbReference>
<dbReference type="RefSeq" id="WP_184747414.1">
    <property type="nucleotide sequence ID" value="NZ_JACHGJ010000005.1"/>
</dbReference>
<comment type="caution">
    <text evidence="1">The sequence shown here is derived from an EMBL/GenBank/DDBJ whole genome shotgun (WGS) entry which is preliminary data.</text>
</comment>
<keyword evidence="2" id="KW-1185">Reference proteome</keyword>
<dbReference type="EMBL" id="JACHGJ010000005">
    <property type="protein sequence ID" value="MBB6481172.1"/>
    <property type="molecule type" value="Genomic_DNA"/>
</dbReference>
<reference evidence="1 2" key="1">
    <citation type="submission" date="2020-08" db="EMBL/GenBank/DDBJ databases">
        <title>Genomic Encyclopedia of Type Strains, Phase IV (KMG-IV): sequencing the most valuable type-strain genomes for metagenomic binning, comparative biology and taxonomic classification.</title>
        <authorList>
            <person name="Goeker M."/>
        </authorList>
    </citation>
    <scope>NUCLEOTIDE SEQUENCE [LARGE SCALE GENOMIC DNA]</scope>
    <source>
        <strain evidence="1 2">DSM 2461</strain>
    </source>
</reference>
<organism evidence="1 2">
    <name type="scientific">Spirochaeta isovalerica</name>
    <dbReference type="NCBI Taxonomy" id="150"/>
    <lineage>
        <taxon>Bacteria</taxon>
        <taxon>Pseudomonadati</taxon>
        <taxon>Spirochaetota</taxon>
        <taxon>Spirochaetia</taxon>
        <taxon>Spirochaetales</taxon>
        <taxon>Spirochaetaceae</taxon>
        <taxon>Spirochaeta</taxon>
    </lineage>
</organism>
<dbReference type="PANTHER" id="PTHR39966">
    <property type="entry name" value="BLL2471 PROTEIN-RELATED"/>
    <property type="match status" value="1"/>
</dbReference>
<evidence type="ECO:0000313" key="1">
    <source>
        <dbReference type="EMBL" id="MBB6481172.1"/>
    </source>
</evidence>
<proteinExistence type="predicted"/>
<protein>
    <submittedName>
        <fullName evidence="1">DUF438 domain-containing protein</fullName>
    </submittedName>
</protein>
<gene>
    <name evidence="1" type="ORF">HNR50_002845</name>
</gene>
<dbReference type="AlphaFoldDB" id="A0A841RFP0"/>
<evidence type="ECO:0000313" key="2">
    <source>
        <dbReference type="Proteomes" id="UP000587760"/>
    </source>
</evidence>
<sequence length="244" mass="28545">MDPYNTIALVEYIQILHKGKLDKSLFAVFEEELKSCSAQEVNIAIENLIIRYKDVEEIENTVAKCIRAAAFGLDNQIKPEYPADSIFYILDRENRAIEALLSNLKKNYLSALPGLRESRQEMKKLFATELEKIETIKKHYLKLQYGVFSALEAEGAPTRCIQLMWHLEDTIWPRLKDSLDMLYGKDWDFNRFNKAYGQMYYLLGSLVFREDRILYPVAFQYLSEDIQRRLLLDVESFGTVPENF</sequence>
<dbReference type="GO" id="GO:0005886">
    <property type="term" value="C:plasma membrane"/>
    <property type="evidence" value="ECO:0007669"/>
    <property type="project" value="TreeGrafter"/>
</dbReference>